<dbReference type="InterPro" id="IPR003439">
    <property type="entry name" value="ABC_transporter-like_ATP-bd"/>
</dbReference>
<dbReference type="GO" id="GO:0016887">
    <property type="term" value="F:ATP hydrolysis activity"/>
    <property type="evidence" value="ECO:0007669"/>
    <property type="project" value="InterPro"/>
</dbReference>
<dbReference type="InterPro" id="IPR017871">
    <property type="entry name" value="ABC_transporter-like_CS"/>
</dbReference>
<keyword evidence="3 6" id="KW-0067">ATP-binding</keyword>
<dbReference type="PROSITE" id="PS00211">
    <property type="entry name" value="ABC_TRANSPORTER_1"/>
    <property type="match status" value="1"/>
</dbReference>
<dbReference type="AlphaFoldDB" id="A0A8E6BAM2"/>
<protein>
    <submittedName>
        <fullName evidence="6">ABC transporter ATP-binding protein</fullName>
    </submittedName>
</protein>
<dbReference type="FunFam" id="3.40.50.300:FF:000032">
    <property type="entry name" value="Export ABC transporter ATP-binding protein"/>
    <property type="match status" value="1"/>
</dbReference>
<keyword evidence="2" id="KW-0547">Nucleotide-binding</keyword>
<sequence length="235" mass="25177">MTKEYSSGPSRVLALRGIEVEIQPGELTLLVGPSGCGKTTLISIMAGTLNPTAGQVSVFGTELTQLSKKEVTDFRAKNIGFVFQQFNLLPSLTAAENVSVPLVINGWSKAAAIEKSAAVLKAVGLGDRLHSLPSQMSGGQQQRVAIARGLVHEPRLLVCDEPTSAVDAASGHAIMQLIRSVAMQPNRVALVVTHDPRVFDFADRIITLEDGRVQGEKRQSVDPQLLQTKHEVVHA</sequence>
<evidence type="ECO:0000313" key="6">
    <source>
        <dbReference type="EMBL" id="QVL34962.1"/>
    </source>
</evidence>
<dbReference type="SMART" id="SM00382">
    <property type="entry name" value="AAA"/>
    <property type="match status" value="1"/>
</dbReference>
<dbReference type="Gene3D" id="3.40.50.300">
    <property type="entry name" value="P-loop containing nucleotide triphosphate hydrolases"/>
    <property type="match status" value="1"/>
</dbReference>
<dbReference type="InterPro" id="IPR015854">
    <property type="entry name" value="ABC_transpr_LolD-like"/>
</dbReference>
<dbReference type="InterPro" id="IPR027417">
    <property type="entry name" value="P-loop_NTPase"/>
</dbReference>
<evidence type="ECO:0000256" key="2">
    <source>
        <dbReference type="ARBA" id="ARBA00022741"/>
    </source>
</evidence>
<comment type="similarity">
    <text evidence="4">Belongs to the ABC transporter superfamily. Macrolide exporter (TC 3.A.1.122) family.</text>
</comment>
<dbReference type="EMBL" id="CP074694">
    <property type="protein sequence ID" value="QVL34962.1"/>
    <property type="molecule type" value="Genomic_DNA"/>
</dbReference>
<dbReference type="KEGG" id="tsph:KIH39_19530"/>
<evidence type="ECO:0000256" key="4">
    <source>
        <dbReference type="ARBA" id="ARBA00038388"/>
    </source>
</evidence>
<dbReference type="PROSITE" id="PS50893">
    <property type="entry name" value="ABC_TRANSPORTER_2"/>
    <property type="match status" value="1"/>
</dbReference>
<gene>
    <name evidence="6" type="ORF">KIH39_19530</name>
</gene>
<dbReference type="PANTHER" id="PTHR24220:SF659">
    <property type="entry name" value="TRANSPORTER, PUTATIVE-RELATED"/>
    <property type="match status" value="1"/>
</dbReference>
<dbReference type="PANTHER" id="PTHR24220">
    <property type="entry name" value="IMPORT ATP-BINDING PROTEIN"/>
    <property type="match status" value="1"/>
</dbReference>
<evidence type="ECO:0000259" key="5">
    <source>
        <dbReference type="PROSITE" id="PS50893"/>
    </source>
</evidence>
<organism evidence="6 7">
    <name type="scientific">Telmatocola sphagniphila</name>
    <dbReference type="NCBI Taxonomy" id="1123043"/>
    <lineage>
        <taxon>Bacteria</taxon>
        <taxon>Pseudomonadati</taxon>
        <taxon>Planctomycetota</taxon>
        <taxon>Planctomycetia</taxon>
        <taxon>Gemmatales</taxon>
        <taxon>Gemmataceae</taxon>
    </lineage>
</organism>
<dbReference type="InterPro" id="IPR003593">
    <property type="entry name" value="AAA+_ATPase"/>
</dbReference>
<reference evidence="6" key="1">
    <citation type="submission" date="2021-05" db="EMBL/GenBank/DDBJ databases">
        <title>Complete genome sequence of the cellulolytic planctomycete Telmatocola sphagniphila SP2T and characterization of the first cellulase from planctomycetes.</title>
        <authorList>
            <person name="Rakitin A.L."/>
            <person name="Beletsky A.V."/>
            <person name="Naumoff D.G."/>
            <person name="Kulichevskaya I.S."/>
            <person name="Mardanov A.V."/>
            <person name="Ravin N.V."/>
            <person name="Dedysh S.N."/>
        </authorList>
    </citation>
    <scope>NUCLEOTIDE SEQUENCE</scope>
    <source>
        <strain evidence="6">SP2T</strain>
    </source>
</reference>
<feature type="domain" description="ABC transporter" evidence="5">
    <location>
        <begin position="2"/>
        <end position="235"/>
    </location>
</feature>
<dbReference type="GO" id="GO:0005886">
    <property type="term" value="C:plasma membrane"/>
    <property type="evidence" value="ECO:0007669"/>
    <property type="project" value="TreeGrafter"/>
</dbReference>
<dbReference type="CDD" id="cd03255">
    <property type="entry name" value="ABC_MJ0796_LolCDE_FtsE"/>
    <property type="match status" value="1"/>
</dbReference>
<name>A0A8E6BAM2_9BACT</name>
<accession>A0A8E6BAM2</accession>
<keyword evidence="1" id="KW-0813">Transport</keyword>
<dbReference type="InterPro" id="IPR017911">
    <property type="entry name" value="MacB-like_ATP-bd"/>
</dbReference>
<dbReference type="Pfam" id="PF00005">
    <property type="entry name" value="ABC_tran"/>
    <property type="match status" value="1"/>
</dbReference>
<dbReference type="GO" id="GO:0022857">
    <property type="term" value="F:transmembrane transporter activity"/>
    <property type="evidence" value="ECO:0007669"/>
    <property type="project" value="UniProtKB-ARBA"/>
</dbReference>
<dbReference type="GO" id="GO:0098796">
    <property type="term" value="C:membrane protein complex"/>
    <property type="evidence" value="ECO:0007669"/>
    <property type="project" value="UniProtKB-ARBA"/>
</dbReference>
<proteinExistence type="inferred from homology"/>
<dbReference type="Proteomes" id="UP000676194">
    <property type="component" value="Chromosome"/>
</dbReference>
<keyword evidence="7" id="KW-1185">Reference proteome</keyword>
<dbReference type="GO" id="GO:0005524">
    <property type="term" value="F:ATP binding"/>
    <property type="evidence" value="ECO:0007669"/>
    <property type="project" value="UniProtKB-KW"/>
</dbReference>
<evidence type="ECO:0000256" key="3">
    <source>
        <dbReference type="ARBA" id="ARBA00022840"/>
    </source>
</evidence>
<dbReference type="SUPFAM" id="SSF52540">
    <property type="entry name" value="P-loop containing nucleoside triphosphate hydrolases"/>
    <property type="match status" value="1"/>
</dbReference>
<evidence type="ECO:0000313" key="7">
    <source>
        <dbReference type="Proteomes" id="UP000676194"/>
    </source>
</evidence>
<evidence type="ECO:0000256" key="1">
    <source>
        <dbReference type="ARBA" id="ARBA00022448"/>
    </source>
</evidence>